<evidence type="ECO:0000256" key="1">
    <source>
        <dbReference type="SAM" id="MobiDB-lite"/>
    </source>
</evidence>
<feature type="region of interest" description="Disordered" evidence="1">
    <location>
        <begin position="33"/>
        <end position="70"/>
    </location>
</feature>
<dbReference type="Pfam" id="PF22483">
    <property type="entry name" value="Mu-transpos_C_2"/>
    <property type="match status" value="1"/>
</dbReference>
<sequence length="89" mass="9371">MPYTYAGQLLRVRVTSTTVTVFDGDQVMCEHARRHSRNGQYSTHVVHAPTRHRVSTGCGPSGGSRTAPGPATEAVIAGIIDHTVGPSGS</sequence>
<protein>
    <recommendedName>
        <fullName evidence="2">Transposase for insertion sequence element IS21-like C-terminal domain-containing protein</fullName>
    </recommendedName>
</protein>
<accession>A0ABZ2RBT3</accession>
<organism evidence="3 4">
    <name type="scientific">Pseudarthrobacter quantipunctorum</name>
    <dbReference type="NCBI Taxonomy" id="3128980"/>
    <lineage>
        <taxon>Bacteria</taxon>
        <taxon>Bacillati</taxon>
        <taxon>Actinomycetota</taxon>
        <taxon>Actinomycetes</taxon>
        <taxon>Micrococcales</taxon>
        <taxon>Micrococcaceae</taxon>
        <taxon>Pseudarthrobacter</taxon>
    </lineage>
</organism>
<evidence type="ECO:0000259" key="2">
    <source>
        <dbReference type="Pfam" id="PF22483"/>
    </source>
</evidence>
<gene>
    <name evidence="3" type="ORF">WHH00_06325</name>
</gene>
<feature type="domain" description="Transposase for insertion sequence element IS21-like C-terminal" evidence="2">
    <location>
        <begin position="2"/>
        <end position="40"/>
    </location>
</feature>
<evidence type="ECO:0000313" key="3">
    <source>
        <dbReference type="EMBL" id="WXK94414.1"/>
    </source>
</evidence>
<evidence type="ECO:0000313" key="4">
    <source>
        <dbReference type="Proteomes" id="UP001623384"/>
    </source>
</evidence>
<proteinExistence type="predicted"/>
<dbReference type="InterPro" id="IPR054353">
    <property type="entry name" value="IstA-like_C"/>
</dbReference>
<dbReference type="EMBL" id="CP148033">
    <property type="protein sequence ID" value="WXK94414.1"/>
    <property type="molecule type" value="Genomic_DNA"/>
</dbReference>
<name>A0ABZ2RBT3_9MICC</name>
<keyword evidence="4" id="KW-1185">Reference proteome</keyword>
<reference evidence="3 4" key="1">
    <citation type="submission" date="2024-03" db="EMBL/GenBank/DDBJ databases">
        <title>Rhodococcus navarretei sp. nov. and Pseudarthrobacter quantumdoti sp. nov., two new species with the ability to biosynthesize Quantum Dots isolated from soil samples at Union Glacier, Antarctica.</title>
        <authorList>
            <person name="Vargas M."/>
        </authorList>
    </citation>
    <scope>NUCLEOTIDE SEQUENCE [LARGE SCALE GENOMIC DNA]</scope>
    <source>
        <strain evidence="3 4">RC-2-3</strain>
    </source>
</reference>
<dbReference type="Proteomes" id="UP001623384">
    <property type="component" value="Chromosome"/>
</dbReference>